<accession>A0A0K8P0D3</accession>
<feature type="region of interest" description="Disordered" evidence="5">
    <location>
        <begin position="464"/>
        <end position="489"/>
    </location>
</feature>
<keyword evidence="9" id="KW-1185">Reference proteome</keyword>
<evidence type="ECO:0000256" key="3">
    <source>
        <dbReference type="ARBA" id="ARBA00022989"/>
    </source>
</evidence>
<evidence type="ECO:0000259" key="7">
    <source>
        <dbReference type="Pfam" id="PF04932"/>
    </source>
</evidence>
<feature type="transmembrane region" description="Helical" evidence="6">
    <location>
        <begin position="277"/>
        <end position="296"/>
    </location>
</feature>
<feature type="transmembrane region" description="Helical" evidence="6">
    <location>
        <begin position="64"/>
        <end position="87"/>
    </location>
</feature>
<feature type="compositionally biased region" description="Low complexity" evidence="5">
    <location>
        <begin position="479"/>
        <end position="489"/>
    </location>
</feature>
<reference evidence="9" key="1">
    <citation type="submission" date="2015-07" db="EMBL/GenBank/DDBJ databases">
        <title>Discovery of a poly(ethylene terephthalate assimilation.</title>
        <authorList>
            <person name="Yoshida S."/>
            <person name="Hiraga K."/>
            <person name="Takehana T."/>
            <person name="Taniguchi I."/>
            <person name="Yamaji H."/>
            <person name="Maeda Y."/>
            <person name="Toyohara K."/>
            <person name="Miyamoto K."/>
            <person name="Kimura Y."/>
            <person name="Oda K."/>
        </authorList>
    </citation>
    <scope>NUCLEOTIDE SEQUENCE [LARGE SCALE GENOMIC DNA]</scope>
    <source>
        <strain evidence="9">NBRC 110686 / TISTR 2288 / 201-F6</strain>
    </source>
</reference>
<feature type="transmembrane region" description="Helical" evidence="6">
    <location>
        <begin position="376"/>
        <end position="397"/>
    </location>
</feature>
<feature type="transmembrane region" description="Helical" evidence="6">
    <location>
        <begin position="437"/>
        <end position="454"/>
    </location>
</feature>
<protein>
    <submittedName>
        <fullName evidence="8">RbmD protein</fullName>
    </submittedName>
</protein>
<dbReference type="AlphaFoldDB" id="A0A0K8P0D3"/>
<reference evidence="8 9" key="2">
    <citation type="journal article" date="2016" name="Science">
        <title>A bacterium that degrades and assimilates poly(ethylene terephthalate).</title>
        <authorList>
            <person name="Yoshida S."/>
            <person name="Hiraga K."/>
            <person name="Takehana T."/>
            <person name="Taniguchi I."/>
            <person name="Yamaji H."/>
            <person name="Maeda Y."/>
            <person name="Toyohara K."/>
            <person name="Miyamoto K."/>
            <person name="Kimura Y."/>
            <person name="Oda K."/>
        </authorList>
    </citation>
    <scope>NUCLEOTIDE SEQUENCE [LARGE SCALE GENOMIC DNA]</scope>
    <source>
        <strain evidence="9">NBRC 110686 / TISTR 2288 / 201-F6</strain>
    </source>
</reference>
<dbReference type="InterPro" id="IPR007016">
    <property type="entry name" value="O-antigen_ligase-rel_domated"/>
</dbReference>
<feature type="domain" description="O-antigen ligase-related" evidence="7">
    <location>
        <begin position="234"/>
        <end position="388"/>
    </location>
</feature>
<feature type="transmembrane region" description="Helical" evidence="6">
    <location>
        <begin position="107"/>
        <end position="126"/>
    </location>
</feature>
<dbReference type="STRING" id="1547922.ISF6_1403"/>
<dbReference type="EMBL" id="BBYR01000026">
    <property type="protein sequence ID" value="GAP35630.1"/>
    <property type="molecule type" value="Genomic_DNA"/>
</dbReference>
<organism evidence="8 9">
    <name type="scientific">Piscinibacter sakaiensis</name>
    <name type="common">Ideonella sakaiensis</name>
    <dbReference type="NCBI Taxonomy" id="1547922"/>
    <lineage>
        <taxon>Bacteria</taxon>
        <taxon>Pseudomonadati</taxon>
        <taxon>Pseudomonadota</taxon>
        <taxon>Betaproteobacteria</taxon>
        <taxon>Burkholderiales</taxon>
        <taxon>Sphaerotilaceae</taxon>
        <taxon>Piscinibacter</taxon>
    </lineage>
</organism>
<evidence type="ECO:0000256" key="5">
    <source>
        <dbReference type="SAM" id="MobiDB-lite"/>
    </source>
</evidence>
<dbReference type="PANTHER" id="PTHR37422">
    <property type="entry name" value="TEICHURONIC ACID BIOSYNTHESIS PROTEIN TUAE"/>
    <property type="match status" value="1"/>
</dbReference>
<evidence type="ECO:0000256" key="4">
    <source>
        <dbReference type="ARBA" id="ARBA00023136"/>
    </source>
</evidence>
<feature type="transmembrane region" description="Helical" evidence="6">
    <location>
        <begin position="187"/>
        <end position="208"/>
    </location>
</feature>
<evidence type="ECO:0000313" key="8">
    <source>
        <dbReference type="EMBL" id="GAP35630.1"/>
    </source>
</evidence>
<feature type="transmembrane region" description="Helical" evidence="6">
    <location>
        <begin position="229"/>
        <end position="247"/>
    </location>
</feature>
<evidence type="ECO:0000256" key="2">
    <source>
        <dbReference type="ARBA" id="ARBA00022692"/>
    </source>
</evidence>
<dbReference type="Pfam" id="PF04932">
    <property type="entry name" value="Wzy_C"/>
    <property type="match status" value="1"/>
</dbReference>
<sequence>MRSASRSPRHDLLAWCLAAVLVWAPLPLGSNRAWAASVLCLAVGGLLLWAWARLMRAGRSPLAYLAPAAVPAGCLVGYAVWVLAQWAGGLAGLSGQGPGSADPFQTAYYALLAFTYAGLFAATLLIARDAQAVRFLSLVLVASGLGQALLAIVLLSVRAEYHFMYERISHGAQAIGSFVNRNHLAGYLYLCLSVGIGLLMGGLGDGGPAPRRWRDHAVNLLKFVLSRRMALRVLLVVMVIALVLSRSRMGNTAFLSALIVLGGVVAAATPALRGKALLLMASLVIVDILVVGQWVGLDRVVQRIDRTALAIEDARGEETVEARLEPARHTLAMIEARPWAGTGGGTYYTVFPAFKQRAMLLHLYYFDHAHNDYAEIAADTGLVGLGLLGAVVLASLWRVRKLLGLRQAPASRGVAYGALMAITCLLLHSMVDFNLQIPANALTITAILGLLWATPIERRTGGGLGAGRARDSGAGGSGSALESLPGQSG</sequence>
<evidence type="ECO:0000256" key="1">
    <source>
        <dbReference type="ARBA" id="ARBA00004141"/>
    </source>
</evidence>
<proteinExistence type="predicted"/>
<evidence type="ECO:0000313" key="9">
    <source>
        <dbReference type="Proteomes" id="UP000037660"/>
    </source>
</evidence>
<dbReference type="GO" id="GO:0016020">
    <property type="term" value="C:membrane"/>
    <property type="evidence" value="ECO:0007669"/>
    <property type="project" value="UniProtKB-SubCell"/>
</dbReference>
<feature type="transmembrane region" description="Helical" evidence="6">
    <location>
        <begin position="12"/>
        <end position="28"/>
    </location>
</feature>
<feature type="transmembrane region" description="Helical" evidence="6">
    <location>
        <begin position="34"/>
        <end position="52"/>
    </location>
</feature>
<name>A0A0K8P0D3_PISS1</name>
<dbReference type="RefSeq" id="WP_082368148.1">
    <property type="nucleotide sequence ID" value="NZ_BBYR01000026.1"/>
</dbReference>
<gene>
    <name evidence="8" type="ORF">ISF6_1403</name>
</gene>
<dbReference type="PANTHER" id="PTHR37422:SF13">
    <property type="entry name" value="LIPOPOLYSACCHARIDE BIOSYNTHESIS PROTEIN PA4999-RELATED"/>
    <property type="match status" value="1"/>
</dbReference>
<feature type="transmembrane region" description="Helical" evidence="6">
    <location>
        <begin position="138"/>
        <end position="157"/>
    </location>
</feature>
<keyword evidence="3 6" id="KW-1133">Transmembrane helix</keyword>
<dbReference type="InterPro" id="IPR051533">
    <property type="entry name" value="WaaL-like"/>
</dbReference>
<feature type="transmembrane region" description="Helical" evidence="6">
    <location>
        <begin position="253"/>
        <end position="272"/>
    </location>
</feature>
<comment type="subcellular location">
    <subcellularLocation>
        <location evidence="1">Membrane</location>
        <topology evidence="1">Multi-pass membrane protein</topology>
    </subcellularLocation>
</comment>
<dbReference type="OrthoDB" id="8902545at2"/>
<comment type="caution">
    <text evidence="8">The sequence shown here is derived from an EMBL/GenBank/DDBJ whole genome shotgun (WGS) entry which is preliminary data.</text>
</comment>
<feature type="transmembrane region" description="Helical" evidence="6">
    <location>
        <begin position="409"/>
        <end position="431"/>
    </location>
</feature>
<dbReference type="Proteomes" id="UP000037660">
    <property type="component" value="Unassembled WGS sequence"/>
</dbReference>
<evidence type="ECO:0000256" key="6">
    <source>
        <dbReference type="SAM" id="Phobius"/>
    </source>
</evidence>
<keyword evidence="4 6" id="KW-0472">Membrane</keyword>
<keyword evidence="2 6" id="KW-0812">Transmembrane</keyword>